<evidence type="ECO:0000313" key="4">
    <source>
        <dbReference type="Proteomes" id="UP000290037"/>
    </source>
</evidence>
<dbReference type="GO" id="GO:0000160">
    <property type="term" value="P:phosphorelay signal transduction system"/>
    <property type="evidence" value="ECO:0007669"/>
    <property type="project" value="InterPro"/>
</dbReference>
<dbReference type="EMBL" id="FQXT01000001">
    <property type="protein sequence ID" value="SHH48936.1"/>
    <property type="molecule type" value="Genomic_DNA"/>
</dbReference>
<name>A0A1M5TE15_9FLAO</name>
<dbReference type="InterPro" id="IPR036641">
    <property type="entry name" value="HPT_dom_sf"/>
</dbReference>
<dbReference type="RefSeq" id="WP_072979649.1">
    <property type="nucleotide sequence ID" value="NZ_CAXPJH010000006.1"/>
</dbReference>
<dbReference type="STRING" id="573501.SAMN04487999_0323"/>
<keyword evidence="4" id="KW-1185">Reference proteome</keyword>
<evidence type="ECO:0000313" key="1">
    <source>
        <dbReference type="EMBL" id="RXG28690.1"/>
    </source>
</evidence>
<organism evidence="2 3">
    <name type="scientific">Leeuwenhoekiella palythoae</name>
    <dbReference type="NCBI Taxonomy" id="573501"/>
    <lineage>
        <taxon>Bacteria</taxon>
        <taxon>Pseudomonadati</taxon>
        <taxon>Bacteroidota</taxon>
        <taxon>Flavobacteriia</taxon>
        <taxon>Flavobacteriales</taxon>
        <taxon>Flavobacteriaceae</taxon>
        <taxon>Leeuwenhoekiella</taxon>
    </lineage>
</organism>
<reference evidence="2" key="2">
    <citation type="submission" date="2016-11" db="EMBL/GenBank/DDBJ databases">
        <authorList>
            <person name="Jaros S."/>
            <person name="Januszkiewicz K."/>
            <person name="Wedrychowicz H."/>
        </authorList>
    </citation>
    <scope>NUCLEOTIDE SEQUENCE [LARGE SCALE GENOMIC DNA]</scope>
    <source>
        <strain evidence="2">DSM 19859</strain>
    </source>
</reference>
<proteinExistence type="predicted"/>
<dbReference type="Proteomes" id="UP000184240">
    <property type="component" value="Unassembled WGS sequence"/>
</dbReference>
<sequence length="113" mass="13247">MPTHYDLYQLEDMSGGDKEFMKTVVEAFLTEIPPDLESMQMAIDNDNHKMAYQFAHKMKPNLEMFGIDLIREISAMERWADSNKPTSAIRPQLNTIVTYINNAIEEMRKDWKM</sequence>
<accession>A0A1M5TE15</accession>
<reference evidence="3" key="1">
    <citation type="submission" date="2016-11" db="EMBL/GenBank/DDBJ databases">
        <authorList>
            <person name="Varghese N."/>
            <person name="Submissions S."/>
        </authorList>
    </citation>
    <scope>NUCLEOTIDE SEQUENCE [LARGE SCALE GENOMIC DNA]</scope>
    <source>
        <strain evidence="3">DSM 19859</strain>
    </source>
</reference>
<dbReference type="Gene3D" id="1.20.120.160">
    <property type="entry name" value="HPT domain"/>
    <property type="match status" value="1"/>
</dbReference>
<dbReference type="Proteomes" id="UP000290037">
    <property type="component" value="Unassembled WGS sequence"/>
</dbReference>
<gene>
    <name evidence="1" type="ORF">DSM01_2151</name>
    <name evidence="2" type="ORF">SAMN04487999_0323</name>
</gene>
<reference evidence="1 4" key="3">
    <citation type="submission" date="2018-07" db="EMBL/GenBank/DDBJ databases">
        <title>Leeuwenhoekiella genomics.</title>
        <authorList>
            <person name="Tahon G."/>
            <person name="Willems A."/>
        </authorList>
    </citation>
    <scope>NUCLEOTIDE SEQUENCE [LARGE SCALE GENOMIC DNA]</scope>
    <source>
        <strain evidence="1 4">LMG 24856</strain>
    </source>
</reference>
<evidence type="ECO:0000313" key="3">
    <source>
        <dbReference type="Proteomes" id="UP000184240"/>
    </source>
</evidence>
<dbReference type="OrthoDB" id="7478530at2"/>
<protein>
    <submittedName>
        <fullName evidence="2">HPt (Histidine-containing phosphotransfer) domain-containing protein</fullName>
    </submittedName>
</protein>
<dbReference type="EMBL" id="QOVN01000004">
    <property type="protein sequence ID" value="RXG28690.1"/>
    <property type="molecule type" value="Genomic_DNA"/>
</dbReference>
<dbReference type="AlphaFoldDB" id="A0A1M5TE15"/>
<evidence type="ECO:0000313" key="2">
    <source>
        <dbReference type="EMBL" id="SHH48936.1"/>
    </source>
</evidence>
<dbReference type="SUPFAM" id="SSF47226">
    <property type="entry name" value="Histidine-containing phosphotransfer domain, HPT domain"/>
    <property type="match status" value="1"/>
</dbReference>